<dbReference type="Proteomes" id="UP000827872">
    <property type="component" value="Linkage Group LG01"/>
</dbReference>
<organism evidence="1 2">
    <name type="scientific">Sphaerodactylus townsendi</name>
    <dbReference type="NCBI Taxonomy" id="933632"/>
    <lineage>
        <taxon>Eukaryota</taxon>
        <taxon>Metazoa</taxon>
        <taxon>Chordata</taxon>
        <taxon>Craniata</taxon>
        <taxon>Vertebrata</taxon>
        <taxon>Euteleostomi</taxon>
        <taxon>Lepidosauria</taxon>
        <taxon>Squamata</taxon>
        <taxon>Bifurcata</taxon>
        <taxon>Gekkota</taxon>
        <taxon>Sphaerodactylidae</taxon>
        <taxon>Sphaerodactylus</taxon>
    </lineage>
</organism>
<gene>
    <name evidence="1" type="ORF">K3G42_031079</name>
</gene>
<comment type="caution">
    <text evidence="1">The sequence shown here is derived from an EMBL/GenBank/DDBJ whole genome shotgun (WGS) entry which is preliminary data.</text>
</comment>
<accession>A0ACB8GDC4</accession>
<name>A0ACB8GDC4_9SAUR</name>
<dbReference type="EMBL" id="CM037614">
    <property type="protein sequence ID" value="KAH8017603.1"/>
    <property type="molecule type" value="Genomic_DNA"/>
</dbReference>
<keyword evidence="2" id="KW-1185">Reference proteome</keyword>
<protein>
    <submittedName>
        <fullName evidence="1">Uncharacterized protein</fullName>
    </submittedName>
</protein>
<evidence type="ECO:0000313" key="2">
    <source>
        <dbReference type="Proteomes" id="UP000827872"/>
    </source>
</evidence>
<reference evidence="1" key="1">
    <citation type="submission" date="2021-08" db="EMBL/GenBank/DDBJ databases">
        <title>The first chromosome-level gecko genome reveals the dynamic sex chromosomes of Neotropical dwarf geckos (Sphaerodactylidae: Sphaerodactylus).</title>
        <authorList>
            <person name="Pinto B.J."/>
            <person name="Keating S.E."/>
            <person name="Gamble T."/>
        </authorList>
    </citation>
    <scope>NUCLEOTIDE SEQUENCE</scope>
    <source>
        <strain evidence="1">TG3544</strain>
    </source>
</reference>
<sequence>MPSKDAGLGDLRWEVGLDNNWLSKGPQQLGESCKNEANDINVNAAICKTIDEEEDRKHYRIIVLINVKRSMEFKVIND</sequence>
<evidence type="ECO:0000313" key="1">
    <source>
        <dbReference type="EMBL" id="KAH8017603.1"/>
    </source>
</evidence>
<proteinExistence type="predicted"/>